<keyword evidence="5" id="KW-0732">Signal</keyword>
<gene>
    <name evidence="7" type="ORF">DSYM_02970</name>
</gene>
<dbReference type="AlphaFoldDB" id="A0A809QYI3"/>
<dbReference type="Gene3D" id="3.40.30.10">
    <property type="entry name" value="Glutaredoxin"/>
    <property type="match status" value="1"/>
</dbReference>
<keyword evidence="3" id="KW-0479">Metal-binding</keyword>
<dbReference type="GO" id="GO:0046872">
    <property type="term" value="F:metal ion binding"/>
    <property type="evidence" value="ECO:0007669"/>
    <property type="project" value="UniProtKB-KW"/>
</dbReference>
<dbReference type="PANTHER" id="PTHR12151">
    <property type="entry name" value="ELECTRON TRANSPORT PROTIN SCO1/SENC FAMILY MEMBER"/>
    <property type="match status" value="1"/>
</dbReference>
<evidence type="ECO:0000256" key="3">
    <source>
        <dbReference type="PIRSR" id="PIRSR603782-1"/>
    </source>
</evidence>
<feature type="signal peptide" evidence="5">
    <location>
        <begin position="1"/>
        <end position="19"/>
    </location>
</feature>
<dbReference type="CDD" id="cd02968">
    <property type="entry name" value="SCO"/>
    <property type="match status" value="1"/>
</dbReference>
<dbReference type="EMBL" id="AP021857">
    <property type="protein sequence ID" value="BBO19598.1"/>
    <property type="molecule type" value="Genomic_DNA"/>
</dbReference>
<organism evidence="7 8">
    <name type="scientific">Candidatus Desulfobacillus denitrificans</name>
    <dbReference type="NCBI Taxonomy" id="2608985"/>
    <lineage>
        <taxon>Bacteria</taxon>
        <taxon>Pseudomonadati</taxon>
        <taxon>Pseudomonadota</taxon>
        <taxon>Betaproteobacteria</taxon>
        <taxon>Candidatus Desulfobacillus</taxon>
    </lineage>
</organism>
<sequence length="192" mass="21097">MWRSIVLSLLLALAGCADPKPQFANADLSYADFGKDFALTDHNGKPRTLADFRGKAVVIFFGYTQCPDVCPTTMTGMAEAMKLLGADAAKVQVLFVTVDPERDTQQLLAQYVPVFNPGFLGLYADPQTIARTAQEFRVFYKKQPGSTPATYTVDHSAGSYVYDPQGKLRLYIKHGEKPELIAQDLKLLVAGK</sequence>
<evidence type="ECO:0000256" key="5">
    <source>
        <dbReference type="SAM" id="SignalP"/>
    </source>
</evidence>
<name>A0A809QYI3_9PROT</name>
<evidence type="ECO:0000256" key="1">
    <source>
        <dbReference type="ARBA" id="ARBA00010996"/>
    </source>
</evidence>
<accession>A0A809QYI3</accession>
<proteinExistence type="inferred from homology"/>
<dbReference type="FunFam" id="3.40.30.10:FF:000013">
    <property type="entry name" value="Blast:Protein SCO1 homolog, mitochondrial"/>
    <property type="match status" value="1"/>
</dbReference>
<keyword evidence="2 3" id="KW-0186">Copper</keyword>
<feature type="domain" description="Thioredoxin" evidence="6">
    <location>
        <begin position="28"/>
        <end position="190"/>
    </location>
</feature>
<comment type="similarity">
    <text evidence="1">Belongs to the SCO1/2 family.</text>
</comment>
<feature type="binding site" evidence="3">
    <location>
        <position position="155"/>
    </location>
    <ligand>
        <name>Cu cation</name>
        <dbReference type="ChEBI" id="CHEBI:23378"/>
    </ligand>
</feature>
<evidence type="ECO:0000259" key="6">
    <source>
        <dbReference type="PROSITE" id="PS51352"/>
    </source>
</evidence>
<evidence type="ECO:0000256" key="4">
    <source>
        <dbReference type="PIRSR" id="PIRSR603782-2"/>
    </source>
</evidence>
<dbReference type="PROSITE" id="PS51352">
    <property type="entry name" value="THIOREDOXIN_2"/>
    <property type="match status" value="1"/>
</dbReference>
<dbReference type="KEGG" id="ddz:DSYM_02970"/>
<feature type="binding site" evidence="3">
    <location>
        <position position="66"/>
    </location>
    <ligand>
        <name>Cu cation</name>
        <dbReference type="ChEBI" id="CHEBI:23378"/>
    </ligand>
</feature>
<dbReference type="InterPro" id="IPR036249">
    <property type="entry name" value="Thioredoxin-like_sf"/>
</dbReference>
<protein>
    <submittedName>
        <fullName evidence="7">SCO family protein</fullName>
    </submittedName>
</protein>
<evidence type="ECO:0000313" key="8">
    <source>
        <dbReference type="Proteomes" id="UP000662914"/>
    </source>
</evidence>
<dbReference type="SUPFAM" id="SSF52833">
    <property type="entry name" value="Thioredoxin-like"/>
    <property type="match status" value="1"/>
</dbReference>
<evidence type="ECO:0000256" key="2">
    <source>
        <dbReference type="ARBA" id="ARBA00023008"/>
    </source>
</evidence>
<dbReference type="Proteomes" id="UP000662914">
    <property type="component" value="Chromosome"/>
</dbReference>
<dbReference type="Pfam" id="PF02630">
    <property type="entry name" value="SCO1-SenC"/>
    <property type="match status" value="1"/>
</dbReference>
<feature type="chain" id="PRO_5035164507" evidence="5">
    <location>
        <begin position="20"/>
        <end position="192"/>
    </location>
</feature>
<dbReference type="PANTHER" id="PTHR12151:SF25">
    <property type="entry name" value="LINALOOL DEHYDRATASE_ISOMERASE DOMAIN-CONTAINING PROTEIN"/>
    <property type="match status" value="1"/>
</dbReference>
<dbReference type="PROSITE" id="PS51257">
    <property type="entry name" value="PROKAR_LIPOPROTEIN"/>
    <property type="match status" value="1"/>
</dbReference>
<reference evidence="7" key="1">
    <citation type="journal article" name="DNA Res.">
        <title>The physiological potential of anammox bacteria as revealed by their core genome structure.</title>
        <authorList>
            <person name="Okubo T."/>
            <person name="Toyoda A."/>
            <person name="Fukuhara K."/>
            <person name="Uchiyama I."/>
            <person name="Harigaya Y."/>
            <person name="Kuroiwa M."/>
            <person name="Suzuki T."/>
            <person name="Murakami Y."/>
            <person name="Suwa Y."/>
            <person name="Takami H."/>
        </authorList>
    </citation>
    <scope>NUCLEOTIDE SEQUENCE</scope>
    <source>
        <strain evidence="7">317325-3</strain>
    </source>
</reference>
<feature type="disulfide bond" description="Redox-active" evidence="4">
    <location>
        <begin position="66"/>
        <end position="70"/>
    </location>
</feature>
<dbReference type="InterPro" id="IPR013766">
    <property type="entry name" value="Thioredoxin_domain"/>
</dbReference>
<keyword evidence="4" id="KW-1015">Disulfide bond</keyword>
<dbReference type="InterPro" id="IPR003782">
    <property type="entry name" value="SCO1/SenC"/>
</dbReference>
<feature type="binding site" evidence="3">
    <location>
        <position position="70"/>
    </location>
    <ligand>
        <name>Cu cation</name>
        <dbReference type="ChEBI" id="CHEBI:23378"/>
    </ligand>
</feature>
<evidence type="ECO:0000313" key="7">
    <source>
        <dbReference type="EMBL" id="BBO19598.1"/>
    </source>
</evidence>